<dbReference type="EMBL" id="QUMS01000001">
    <property type="protein sequence ID" value="REG10643.1"/>
    <property type="molecule type" value="Genomic_DNA"/>
</dbReference>
<gene>
    <name evidence="1" type="ORF">DFR64_0502</name>
</gene>
<keyword evidence="2" id="KW-1185">Reference proteome</keyword>
<evidence type="ECO:0000313" key="1">
    <source>
        <dbReference type="EMBL" id="REG10643.1"/>
    </source>
</evidence>
<evidence type="ECO:0000313" key="2">
    <source>
        <dbReference type="Proteomes" id="UP000256388"/>
    </source>
</evidence>
<protein>
    <submittedName>
        <fullName evidence="1">Uncharacterized protein</fullName>
    </submittedName>
</protein>
<dbReference type="AlphaFoldDB" id="A0A347ZTZ2"/>
<dbReference type="OrthoDB" id="154259at2"/>
<proteinExistence type="predicted"/>
<sequence>MDHIKTGIDVVTNRFGLHYFPDSLHYGENDLKLWLPRLQQLNAGWLVVNSPTSRAIPEEFISGIAQAGIKPVVDFSFPLSQAVPWSDLEVLLRAYGRWGVSHALLNRQPNNQSAWSVEDWRRSDLVQSFTRQFQQFAQMALDCGINPVYAPLVQGGDYWDLSFLEASLKQLQEESSSFLINNLTFSAYAWDQEKNLDWGAGGSRVWTGVKAYKVPKASQDQRGFRAYEWYQDVIQSTLGKKLPMLLFQAGIANDPILPETKSRQTNPHNQEIIYRLLNGENVYNPEIPQQLISAVTSDVKACCFYLLSSNDAENKDFAWFSGSGSAQSSAKTILEIRQKNAKSEEKSPSPAPEKDSYIFDHGRYILIAQSLKPRMQEILQKMHAYISRYKPMVGFSCEEAKKSAYILVIAYQEDFPQKEIEQLQASGSLVRVIHPDELRTSFTVT</sequence>
<comment type="caution">
    <text evidence="1">The sequence shown here is derived from an EMBL/GenBank/DDBJ whole genome shotgun (WGS) entry which is preliminary data.</text>
</comment>
<name>A0A347ZTZ2_9CHLR</name>
<accession>A0A347ZTZ2</accession>
<organism evidence="1 2">
    <name type="scientific">Pelolinea submarina</name>
    <dbReference type="NCBI Taxonomy" id="913107"/>
    <lineage>
        <taxon>Bacteria</taxon>
        <taxon>Bacillati</taxon>
        <taxon>Chloroflexota</taxon>
        <taxon>Anaerolineae</taxon>
        <taxon>Anaerolineales</taxon>
        <taxon>Anaerolineaceae</taxon>
        <taxon>Pelolinea</taxon>
    </lineage>
</organism>
<reference evidence="1 2" key="1">
    <citation type="submission" date="2018-08" db="EMBL/GenBank/DDBJ databases">
        <title>Genomic Encyclopedia of Type Strains, Phase IV (KMG-IV): sequencing the most valuable type-strain genomes for metagenomic binning, comparative biology and taxonomic classification.</title>
        <authorList>
            <person name="Goeker M."/>
        </authorList>
    </citation>
    <scope>NUCLEOTIDE SEQUENCE [LARGE SCALE GENOMIC DNA]</scope>
    <source>
        <strain evidence="1 2">DSM 23923</strain>
    </source>
</reference>
<dbReference type="RefSeq" id="WP_126440496.1">
    <property type="nucleotide sequence ID" value="NZ_AP018437.1"/>
</dbReference>
<dbReference type="Proteomes" id="UP000256388">
    <property type="component" value="Unassembled WGS sequence"/>
</dbReference>